<reference evidence="3 4" key="1">
    <citation type="submission" date="2017-06" db="EMBL/GenBank/DDBJ databases">
        <authorList>
            <person name="Kim H.J."/>
            <person name="Triplett B.A."/>
        </authorList>
    </citation>
    <scope>NUCLEOTIDE SEQUENCE [LARGE SCALE GENOMIC DNA]</scope>
    <source>
        <strain evidence="3 4">DSM 44715</strain>
    </source>
</reference>
<dbReference type="AlphaFoldDB" id="A0A239K7S9"/>
<protein>
    <submittedName>
        <fullName evidence="3">Uncharacterized protein</fullName>
    </submittedName>
</protein>
<dbReference type="RefSeq" id="WP_089327358.1">
    <property type="nucleotide sequence ID" value="NZ_FZOR01000017.1"/>
</dbReference>
<dbReference type="OrthoDB" id="4310037at2"/>
<keyword evidence="4" id="KW-1185">Reference proteome</keyword>
<keyword evidence="2" id="KW-1133">Transmembrane helix</keyword>
<proteinExistence type="predicted"/>
<evidence type="ECO:0000313" key="3">
    <source>
        <dbReference type="EMBL" id="SNT14155.1"/>
    </source>
</evidence>
<feature type="transmembrane region" description="Helical" evidence="2">
    <location>
        <begin position="102"/>
        <end position="127"/>
    </location>
</feature>
<gene>
    <name evidence="3" type="ORF">SAMN05443665_101742</name>
</gene>
<dbReference type="EMBL" id="FZOR01000017">
    <property type="protein sequence ID" value="SNT14155.1"/>
    <property type="molecule type" value="Genomic_DNA"/>
</dbReference>
<organism evidence="3 4">
    <name type="scientific">Actinomadura meyerae</name>
    <dbReference type="NCBI Taxonomy" id="240840"/>
    <lineage>
        <taxon>Bacteria</taxon>
        <taxon>Bacillati</taxon>
        <taxon>Actinomycetota</taxon>
        <taxon>Actinomycetes</taxon>
        <taxon>Streptosporangiales</taxon>
        <taxon>Thermomonosporaceae</taxon>
        <taxon>Actinomadura</taxon>
    </lineage>
</organism>
<accession>A0A239K7S9</accession>
<keyword evidence="2" id="KW-0472">Membrane</keyword>
<keyword evidence="2" id="KW-0812">Transmembrane</keyword>
<dbReference type="Proteomes" id="UP000198318">
    <property type="component" value="Unassembled WGS sequence"/>
</dbReference>
<feature type="coiled-coil region" evidence="1">
    <location>
        <begin position="42"/>
        <end position="69"/>
    </location>
</feature>
<evidence type="ECO:0000256" key="2">
    <source>
        <dbReference type="SAM" id="Phobius"/>
    </source>
</evidence>
<evidence type="ECO:0000313" key="4">
    <source>
        <dbReference type="Proteomes" id="UP000198318"/>
    </source>
</evidence>
<evidence type="ECO:0000256" key="1">
    <source>
        <dbReference type="SAM" id="Coils"/>
    </source>
</evidence>
<name>A0A239K7S9_9ACTN</name>
<sequence>MSDPPQTSGQARLELAITRLSGSMDAAMARIEGRLDLLVQRAEHSDRRADDQDAKIERLDERADQLEATRITRQELDARDERIHAAAVRRQEEASQAAARRLTVIGIVVAVVSIGVSATLSVIAIIVN</sequence>
<keyword evidence="1" id="KW-0175">Coiled coil</keyword>